<dbReference type="Gene3D" id="2.60.120.10">
    <property type="entry name" value="Jelly Rolls"/>
    <property type="match status" value="1"/>
</dbReference>
<reference evidence="7" key="1">
    <citation type="journal article" date="2019" name="Int. J. Syst. Evol. Microbiol.">
        <title>The Global Catalogue of Microorganisms (GCM) 10K type strain sequencing project: providing services to taxonomists for standard genome sequencing and annotation.</title>
        <authorList>
            <consortium name="The Broad Institute Genomics Platform"/>
            <consortium name="The Broad Institute Genome Sequencing Center for Infectious Disease"/>
            <person name="Wu L."/>
            <person name="Ma J."/>
        </authorList>
    </citation>
    <scope>NUCLEOTIDE SEQUENCE [LARGE SCALE GENOMIC DNA]</scope>
    <source>
        <strain evidence="7">CGMCC 4.7319</strain>
    </source>
</reference>
<dbReference type="SUPFAM" id="SSF51206">
    <property type="entry name" value="cAMP-binding domain-like"/>
    <property type="match status" value="1"/>
</dbReference>
<dbReference type="InterPro" id="IPR050397">
    <property type="entry name" value="Env_Response_Regulators"/>
</dbReference>
<organism evidence="6 7">
    <name type="scientific">Lentzea pudingi</name>
    <dbReference type="NCBI Taxonomy" id="1789439"/>
    <lineage>
        <taxon>Bacteria</taxon>
        <taxon>Bacillati</taxon>
        <taxon>Actinomycetota</taxon>
        <taxon>Actinomycetes</taxon>
        <taxon>Pseudonocardiales</taxon>
        <taxon>Pseudonocardiaceae</taxon>
        <taxon>Lentzea</taxon>
    </lineage>
</organism>
<evidence type="ECO:0000313" key="6">
    <source>
        <dbReference type="EMBL" id="GGM85232.1"/>
    </source>
</evidence>
<keyword evidence="1" id="KW-0805">Transcription regulation</keyword>
<dbReference type="Pfam" id="PF13545">
    <property type="entry name" value="HTH_Crp_2"/>
    <property type="match status" value="1"/>
</dbReference>
<dbReference type="InterPro" id="IPR014710">
    <property type="entry name" value="RmlC-like_jellyroll"/>
</dbReference>
<proteinExistence type="predicted"/>
<feature type="domain" description="HTH crp-type" evidence="5">
    <location>
        <begin position="146"/>
        <end position="219"/>
    </location>
</feature>
<evidence type="ECO:0000256" key="3">
    <source>
        <dbReference type="ARBA" id="ARBA00023163"/>
    </source>
</evidence>
<name>A0ABQ2HME1_9PSEU</name>
<dbReference type="InterPro" id="IPR036390">
    <property type="entry name" value="WH_DNA-bd_sf"/>
</dbReference>
<comment type="caution">
    <text evidence="6">The sequence shown here is derived from an EMBL/GenBank/DDBJ whole genome shotgun (WGS) entry which is preliminary data.</text>
</comment>
<evidence type="ECO:0000256" key="1">
    <source>
        <dbReference type="ARBA" id="ARBA00023015"/>
    </source>
</evidence>
<dbReference type="Pfam" id="PF00027">
    <property type="entry name" value="cNMP_binding"/>
    <property type="match status" value="1"/>
</dbReference>
<dbReference type="CDD" id="cd00038">
    <property type="entry name" value="CAP_ED"/>
    <property type="match status" value="1"/>
</dbReference>
<keyword evidence="2" id="KW-0238">DNA-binding</keyword>
<dbReference type="PROSITE" id="PS00889">
    <property type="entry name" value="CNMP_BINDING_2"/>
    <property type="match status" value="1"/>
</dbReference>
<feature type="domain" description="Cyclic nucleotide-binding" evidence="4">
    <location>
        <begin position="24"/>
        <end position="111"/>
    </location>
</feature>
<dbReference type="SMART" id="SM00419">
    <property type="entry name" value="HTH_CRP"/>
    <property type="match status" value="1"/>
</dbReference>
<dbReference type="RefSeq" id="WP_268241223.1">
    <property type="nucleotide sequence ID" value="NZ_BMNC01000002.1"/>
</dbReference>
<dbReference type="PROSITE" id="PS51063">
    <property type="entry name" value="HTH_CRP_2"/>
    <property type="match status" value="1"/>
</dbReference>
<dbReference type="SUPFAM" id="SSF46785">
    <property type="entry name" value="Winged helix' DNA-binding domain"/>
    <property type="match status" value="1"/>
</dbReference>
<dbReference type="SMART" id="SM00100">
    <property type="entry name" value="cNMP"/>
    <property type="match status" value="1"/>
</dbReference>
<keyword evidence="3" id="KW-0804">Transcription</keyword>
<dbReference type="Proteomes" id="UP000597656">
    <property type="component" value="Unassembled WGS sequence"/>
</dbReference>
<sequence>MQGASEPTPGSFRGRIGQGDWEWLTDLGSARTYGANEALFRHGDPAGHVLLVVDGWVKITMTSSTGYEAVLAIRGSGDVLGEVAVLDGRARSANVWTLGETKAVLLAAERFVGALHERPALAIALVVHVADRLRRADNRRLEQAAHSATERLAAFLLRLAGQHGVAAPDGVEISVQLSQQEVAGAIGASREAVARGLRTLRERGVVITRRRKLVVIAPGALSAMASSVPFDAEEPC</sequence>
<dbReference type="InterPro" id="IPR018488">
    <property type="entry name" value="cNMP-bd_CS"/>
</dbReference>
<dbReference type="EMBL" id="BMNC01000002">
    <property type="protein sequence ID" value="GGM85232.1"/>
    <property type="molecule type" value="Genomic_DNA"/>
</dbReference>
<evidence type="ECO:0000259" key="4">
    <source>
        <dbReference type="PROSITE" id="PS50042"/>
    </source>
</evidence>
<dbReference type="InterPro" id="IPR018490">
    <property type="entry name" value="cNMP-bd_dom_sf"/>
</dbReference>
<dbReference type="InterPro" id="IPR000595">
    <property type="entry name" value="cNMP-bd_dom"/>
</dbReference>
<dbReference type="PRINTS" id="PR00034">
    <property type="entry name" value="HTHCRP"/>
</dbReference>
<protein>
    <submittedName>
        <fullName evidence="6">Crp/Fnr family transcriptional regulator</fullName>
    </submittedName>
</protein>
<evidence type="ECO:0000259" key="5">
    <source>
        <dbReference type="PROSITE" id="PS51063"/>
    </source>
</evidence>
<evidence type="ECO:0000313" key="7">
    <source>
        <dbReference type="Proteomes" id="UP000597656"/>
    </source>
</evidence>
<accession>A0ABQ2HME1</accession>
<gene>
    <name evidence="6" type="primary">fnr</name>
    <name evidence="6" type="ORF">GCM10011609_21830</name>
</gene>
<evidence type="ECO:0000256" key="2">
    <source>
        <dbReference type="ARBA" id="ARBA00023125"/>
    </source>
</evidence>
<dbReference type="InterPro" id="IPR012318">
    <property type="entry name" value="HTH_CRP"/>
</dbReference>
<dbReference type="PANTHER" id="PTHR24567">
    <property type="entry name" value="CRP FAMILY TRANSCRIPTIONAL REGULATORY PROTEIN"/>
    <property type="match status" value="1"/>
</dbReference>
<dbReference type="PANTHER" id="PTHR24567:SF74">
    <property type="entry name" value="HTH-TYPE TRANSCRIPTIONAL REGULATOR ARCR"/>
    <property type="match status" value="1"/>
</dbReference>
<keyword evidence="7" id="KW-1185">Reference proteome</keyword>
<dbReference type="CDD" id="cd00092">
    <property type="entry name" value="HTH_CRP"/>
    <property type="match status" value="1"/>
</dbReference>
<dbReference type="PROSITE" id="PS50042">
    <property type="entry name" value="CNMP_BINDING_3"/>
    <property type="match status" value="1"/>
</dbReference>